<feature type="transmembrane region" description="Helical" evidence="6">
    <location>
        <begin position="155"/>
        <end position="181"/>
    </location>
</feature>
<keyword evidence="3 6" id="KW-1133">Transmembrane helix</keyword>
<gene>
    <name evidence="8" type="ORF">EMO89_09455</name>
</gene>
<comment type="caution">
    <text evidence="8">The sequence shown here is derived from an EMBL/GenBank/DDBJ whole genome shotgun (WGS) entry which is preliminary data.</text>
</comment>
<dbReference type="Pfam" id="PF05154">
    <property type="entry name" value="TM2"/>
    <property type="match status" value="1"/>
</dbReference>
<dbReference type="GO" id="GO:0016020">
    <property type="term" value="C:membrane"/>
    <property type="evidence" value="ECO:0007669"/>
    <property type="project" value="UniProtKB-SubCell"/>
</dbReference>
<evidence type="ECO:0000313" key="8">
    <source>
        <dbReference type="EMBL" id="KAA8828250.1"/>
    </source>
</evidence>
<evidence type="ECO:0000256" key="3">
    <source>
        <dbReference type="ARBA" id="ARBA00022989"/>
    </source>
</evidence>
<name>A0A5M9ZKY3_9BIFI</name>
<evidence type="ECO:0000256" key="2">
    <source>
        <dbReference type="ARBA" id="ARBA00022692"/>
    </source>
</evidence>
<evidence type="ECO:0000256" key="1">
    <source>
        <dbReference type="ARBA" id="ARBA00004141"/>
    </source>
</evidence>
<accession>A0A5M9ZKY3</accession>
<feature type="domain" description="TM2" evidence="7">
    <location>
        <begin position="126"/>
        <end position="173"/>
    </location>
</feature>
<dbReference type="OrthoDB" id="2004788at2"/>
<dbReference type="InterPro" id="IPR007829">
    <property type="entry name" value="TM2"/>
</dbReference>
<proteinExistence type="predicted"/>
<feature type="region of interest" description="Disordered" evidence="5">
    <location>
        <begin position="88"/>
        <end position="112"/>
    </location>
</feature>
<keyword evidence="4 6" id="KW-0472">Membrane</keyword>
<evidence type="ECO:0000256" key="4">
    <source>
        <dbReference type="ARBA" id="ARBA00023136"/>
    </source>
</evidence>
<organism evidence="8 9">
    <name type="scientific">Bifidobacterium tissieri</name>
    <dbReference type="NCBI Taxonomy" id="1630162"/>
    <lineage>
        <taxon>Bacteria</taxon>
        <taxon>Bacillati</taxon>
        <taxon>Actinomycetota</taxon>
        <taxon>Actinomycetes</taxon>
        <taxon>Bifidobacteriales</taxon>
        <taxon>Bifidobacteriaceae</taxon>
        <taxon>Bifidobacterium</taxon>
    </lineage>
</organism>
<protein>
    <submittedName>
        <fullName evidence="8">TM2 domain-containing protein</fullName>
    </submittedName>
</protein>
<dbReference type="Proteomes" id="UP000412028">
    <property type="component" value="Unassembled WGS sequence"/>
</dbReference>
<evidence type="ECO:0000256" key="5">
    <source>
        <dbReference type="SAM" id="MobiDB-lite"/>
    </source>
</evidence>
<evidence type="ECO:0000313" key="9">
    <source>
        <dbReference type="Proteomes" id="UP000412028"/>
    </source>
</evidence>
<dbReference type="AlphaFoldDB" id="A0A5M9ZKY3"/>
<evidence type="ECO:0000256" key="6">
    <source>
        <dbReference type="SAM" id="Phobius"/>
    </source>
</evidence>
<sequence length="206" mass="23076">MGRIHTVRIRMVSLARLVRLIRASMVRVTSPPTDRVRTVRIRTVRIHTISRHMASLRMGRIRTVSSPAPIRTPVIRMHRIRTSPLRTRLKTPISRPRSSRTHRPHMAQAPQNPYAQQPYQAYPIGGKSKIAAGVLGIFLGSLGVHNFYLGNTGKAVAQLLLTLVGWIIVIGPFVASVWGLVEGILILCSQYGSPWHRDASGYELRD</sequence>
<reference evidence="8 9" key="1">
    <citation type="journal article" date="2019" name="Syst. Appl. Microbiol.">
        <title>Characterization of Bifidobacterium species in feaces of the Egyptian fruit bat: Description of B. vespertilionis sp. nov. and B. rousetti sp. nov.</title>
        <authorList>
            <person name="Modesto M."/>
            <person name="Satti M."/>
            <person name="Watanabe K."/>
            <person name="Puglisi E."/>
            <person name="Morelli L."/>
            <person name="Huang C.-H."/>
            <person name="Liou J.-S."/>
            <person name="Miyashita M."/>
            <person name="Tamura T."/>
            <person name="Saito S."/>
            <person name="Mori K."/>
            <person name="Huang L."/>
            <person name="Sciavilla P."/>
            <person name="Sandri C."/>
            <person name="Spiezio C."/>
            <person name="Vitali F."/>
            <person name="Cavalieri D."/>
            <person name="Perpetuini G."/>
            <person name="Tofalo R."/>
            <person name="Bonetti A."/>
            <person name="Arita M."/>
            <person name="Mattarelli P."/>
        </authorList>
    </citation>
    <scope>NUCLEOTIDE SEQUENCE [LARGE SCALE GENOMIC DNA]</scope>
    <source>
        <strain evidence="8 9">RST7</strain>
    </source>
</reference>
<evidence type="ECO:0000259" key="7">
    <source>
        <dbReference type="Pfam" id="PF05154"/>
    </source>
</evidence>
<keyword evidence="2 6" id="KW-0812">Transmembrane</keyword>
<feature type="transmembrane region" description="Helical" evidence="6">
    <location>
        <begin position="130"/>
        <end position="149"/>
    </location>
</feature>
<comment type="subcellular location">
    <subcellularLocation>
        <location evidence="1">Membrane</location>
        <topology evidence="1">Multi-pass membrane protein</topology>
    </subcellularLocation>
</comment>
<dbReference type="EMBL" id="RZUI01000014">
    <property type="protein sequence ID" value="KAA8828250.1"/>
    <property type="molecule type" value="Genomic_DNA"/>
</dbReference>